<dbReference type="OrthoDB" id="25840at2759"/>
<proteinExistence type="predicted"/>
<dbReference type="EMBL" id="SNRW01000704">
    <property type="protein sequence ID" value="KAA6399679.1"/>
    <property type="molecule type" value="Genomic_DNA"/>
</dbReference>
<dbReference type="PANTHER" id="PTHR11370:SF5">
    <property type="entry name" value="DNA REPAIR PROTEIN XRCC1"/>
    <property type="match status" value="1"/>
</dbReference>
<feature type="domain" description="BRCT" evidence="2">
    <location>
        <begin position="312"/>
        <end position="400"/>
    </location>
</feature>
<feature type="compositionally biased region" description="Low complexity" evidence="1">
    <location>
        <begin position="152"/>
        <end position="165"/>
    </location>
</feature>
<feature type="compositionally biased region" description="Low complexity" evidence="1">
    <location>
        <begin position="121"/>
        <end position="131"/>
    </location>
</feature>
<gene>
    <name evidence="3" type="ORF">EZS28_004798</name>
</gene>
<organism evidence="3 4">
    <name type="scientific">Streblomastix strix</name>
    <dbReference type="NCBI Taxonomy" id="222440"/>
    <lineage>
        <taxon>Eukaryota</taxon>
        <taxon>Metamonada</taxon>
        <taxon>Preaxostyla</taxon>
        <taxon>Oxymonadida</taxon>
        <taxon>Streblomastigidae</taxon>
        <taxon>Streblomastix</taxon>
    </lineage>
</organism>
<dbReference type="InterPro" id="IPR036420">
    <property type="entry name" value="BRCT_dom_sf"/>
</dbReference>
<dbReference type="PROSITE" id="PS50172">
    <property type="entry name" value="BRCT"/>
    <property type="match status" value="1"/>
</dbReference>
<dbReference type="SMART" id="SM00292">
    <property type="entry name" value="BRCT"/>
    <property type="match status" value="1"/>
</dbReference>
<reference evidence="3 4" key="1">
    <citation type="submission" date="2019-03" db="EMBL/GenBank/DDBJ databases">
        <title>Single cell metagenomics reveals metabolic interactions within the superorganism composed of flagellate Streblomastix strix and complex community of Bacteroidetes bacteria on its surface.</title>
        <authorList>
            <person name="Treitli S.C."/>
            <person name="Kolisko M."/>
            <person name="Husnik F."/>
            <person name="Keeling P."/>
            <person name="Hampl V."/>
        </authorList>
    </citation>
    <scope>NUCLEOTIDE SEQUENCE [LARGE SCALE GENOMIC DNA]</scope>
    <source>
        <strain evidence="3">ST1C</strain>
    </source>
</reference>
<feature type="compositionally biased region" description="Polar residues" evidence="1">
    <location>
        <begin position="221"/>
        <end position="230"/>
    </location>
</feature>
<accession>A0A5J4WZQ7</accession>
<dbReference type="PANTHER" id="PTHR11370">
    <property type="entry name" value="DNA-REPAIR PROTEIN XRCC1"/>
    <property type="match status" value="1"/>
</dbReference>
<feature type="compositionally biased region" description="Basic and acidic residues" evidence="1">
    <location>
        <begin position="280"/>
        <end position="300"/>
    </location>
</feature>
<evidence type="ECO:0000313" key="3">
    <source>
        <dbReference type="EMBL" id="KAA6399679.1"/>
    </source>
</evidence>
<evidence type="ECO:0000313" key="4">
    <source>
        <dbReference type="Proteomes" id="UP000324800"/>
    </source>
</evidence>
<evidence type="ECO:0000259" key="2">
    <source>
        <dbReference type="PROSITE" id="PS50172"/>
    </source>
</evidence>
<comment type="caution">
    <text evidence="3">The sequence shown here is derived from an EMBL/GenBank/DDBJ whole genome shotgun (WGS) entry which is preliminary data.</text>
</comment>
<dbReference type="Gene3D" id="3.40.50.10190">
    <property type="entry name" value="BRCT domain"/>
    <property type="match status" value="1"/>
</dbReference>
<feature type="region of interest" description="Disordered" evidence="1">
    <location>
        <begin position="114"/>
        <end position="313"/>
    </location>
</feature>
<name>A0A5J4WZQ7_9EUKA</name>
<sequence length="400" mass="44448">MQIGQRFANLEVVSCTSEEKSHPATNITRKDTVENPNVGQESIGLSELQLIQIEEDDIDDISEQMHKVHFEIPEAIDIFAPRIDQQKLISGIAPTMVSMSKLIDQLKVDELKKKRLKDDASSGSSSVNVSSKARFGQLAAKMKGKQKEKDGSSQSQTSQPSHLSSPSPPRSTSPNQVKEPYNNKTLTPNPKQSNPLIITSTYSASADSNVGRKPPLARLPQTITASPSKTKLNKSDTVDKEDEQETHNRPQILKSSPLKRKRDLEDQEDSKQNNKIQNIKSKEAENDTKSDGVKRRRLDDKEDEDDEQQNKTNQDILGGLTFVLSGFINPERGDLVNMIVKMGAAYTNDFSEKVTHVVGSSPLGPKVIQGKADGLVVVNAKWLRDCYKQKKRLDTTSYKI</sequence>
<dbReference type="SUPFAM" id="SSF52113">
    <property type="entry name" value="BRCT domain"/>
    <property type="match status" value="1"/>
</dbReference>
<feature type="compositionally biased region" description="Polar residues" evidence="1">
    <location>
        <begin position="182"/>
        <end position="208"/>
    </location>
</feature>
<evidence type="ECO:0000256" key="1">
    <source>
        <dbReference type="SAM" id="MobiDB-lite"/>
    </source>
</evidence>
<dbReference type="AlphaFoldDB" id="A0A5J4WZQ7"/>
<dbReference type="Pfam" id="PF00533">
    <property type="entry name" value="BRCT"/>
    <property type="match status" value="1"/>
</dbReference>
<dbReference type="Proteomes" id="UP000324800">
    <property type="component" value="Unassembled WGS sequence"/>
</dbReference>
<protein>
    <recommendedName>
        <fullName evidence="2">BRCT domain-containing protein</fullName>
    </recommendedName>
</protein>
<dbReference type="InterPro" id="IPR001357">
    <property type="entry name" value="BRCT_dom"/>
</dbReference>